<dbReference type="EnsemblMetazoa" id="LLOJ003430-RA">
    <property type="protein sequence ID" value="LLOJ003430-PA"/>
    <property type="gene ID" value="LLOJ003430"/>
</dbReference>
<reference evidence="11" key="3">
    <citation type="submission" date="2020-05" db="UniProtKB">
        <authorList>
            <consortium name="EnsemblMetazoa"/>
        </authorList>
    </citation>
    <scope>IDENTIFICATION</scope>
    <source>
        <strain evidence="11">Jacobina</strain>
    </source>
</reference>
<dbReference type="OrthoDB" id="4748970at2759"/>
<accession>A0A1B0CGC9</accession>
<dbReference type="PANTHER" id="PTHR24408:SF64">
    <property type="entry name" value="LINKING IMMUNITY AND METABOLISM-RELATED"/>
    <property type="match status" value="1"/>
</dbReference>
<proteinExistence type="predicted"/>
<evidence type="ECO:0000259" key="8">
    <source>
        <dbReference type="PROSITE" id="PS50157"/>
    </source>
</evidence>
<feature type="binding site" evidence="6">
    <location>
        <position position="11"/>
    </location>
    <ligand>
        <name>Zn(2+)</name>
        <dbReference type="ChEBI" id="CHEBI:29105"/>
    </ligand>
</feature>
<feature type="domain" description="C2H2-type" evidence="8">
    <location>
        <begin position="309"/>
        <end position="336"/>
    </location>
</feature>
<dbReference type="EMBL" id="GITU01001075">
    <property type="protein sequence ID" value="MBC1169778.1"/>
    <property type="molecule type" value="Transcribed_RNA"/>
</dbReference>
<evidence type="ECO:0000256" key="7">
    <source>
        <dbReference type="SAM" id="MobiDB-lite"/>
    </source>
</evidence>
<dbReference type="PROSITE" id="PS00028">
    <property type="entry name" value="ZINC_FINGER_C2H2_1"/>
    <property type="match status" value="4"/>
</dbReference>
<keyword evidence="1 6" id="KW-0479">Metal-binding</keyword>
<feature type="domain" description="ZAD" evidence="9">
    <location>
        <begin position="9"/>
        <end position="86"/>
    </location>
</feature>
<dbReference type="SMART" id="SM00355">
    <property type="entry name" value="ZnF_C2H2"/>
    <property type="match status" value="4"/>
</dbReference>
<feature type="compositionally biased region" description="Polar residues" evidence="7">
    <location>
        <begin position="394"/>
        <end position="406"/>
    </location>
</feature>
<name>A0A1B0CGC9_LUTLO</name>
<dbReference type="PROSITE" id="PS50157">
    <property type="entry name" value="ZINC_FINGER_C2H2_2"/>
    <property type="match status" value="3"/>
</dbReference>
<keyword evidence="4 6" id="KW-0862">Zinc</keyword>
<protein>
    <submittedName>
        <fullName evidence="10">Putative c2h2-type zn-finger protein</fullName>
    </submittedName>
</protein>
<dbReference type="InterPro" id="IPR012934">
    <property type="entry name" value="Znf_AD"/>
</dbReference>
<evidence type="ECO:0000313" key="12">
    <source>
        <dbReference type="Proteomes" id="UP000092461"/>
    </source>
</evidence>
<dbReference type="PROSITE" id="PS51915">
    <property type="entry name" value="ZAD"/>
    <property type="match status" value="1"/>
</dbReference>
<sequence>MSGNELNPSVCRICGEKDFLVDILSDENYHLFGKLKEIEGVIKKPAQVESFDELFKFICRGCEHALEGFYEFRSKIRKMRRKLTKAAMTGRIMAPPPEKGFPIILAEIHKDQVRKTQLFYGNVIQEEGFPEEEPTEQDGLVGQAATEESMIVEEIFAGDNLEEKSEVMPEPEFIMMDYMEEVESSGPEDEMPFEEFEKKLSAKLGEMKKTPVKGQEQSEEDVEEILSRILEKANKKSPGDKTLEPVKKIVQNILEKTASGESTDSLPRKKGKFSGSSSAKLAISIKIESNLTPQRLEESTSSISSSSVKKCRICGRAFALRSNYENHMKIHQINQSPGNYKCSFCDRVYKSRLNWEIHELTHKTDEEGTEEQIQELRARRSAALAKSMKKLSKTQTVPNVGKNSPPMTMGGKCKTCGQSFKNSRALRAHERGHSNEEKTDTKFRCIFCMQEFRSRGLMRFHQAHTHLNVEM</sequence>
<dbReference type="PANTHER" id="PTHR24408">
    <property type="entry name" value="ZINC FINGER PROTEIN"/>
    <property type="match status" value="1"/>
</dbReference>
<dbReference type="SMART" id="SM00868">
    <property type="entry name" value="zf-AD"/>
    <property type="match status" value="1"/>
</dbReference>
<dbReference type="Gene3D" id="3.30.160.60">
    <property type="entry name" value="Classic Zinc Finger"/>
    <property type="match status" value="2"/>
</dbReference>
<keyword evidence="12" id="KW-1185">Reference proteome</keyword>
<dbReference type="SUPFAM" id="SSF57667">
    <property type="entry name" value="beta-beta-alpha zinc fingers"/>
    <property type="match status" value="2"/>
</dbReference>
<feature type="region of interest" description="Disordered" evidence="7">
    <location>
        <begin position="388"/>
        <end position="408"/>
    </location>
</feature>
<dbReference type="EMBL" id="AJWK01011025">
    <property type="status" value="NOT_ANNOTATED_CDS"/>
    <property type="molecule type" value="Genomic_DNA"/>
</dbReference>
<dbReference type="GO" id="GO:0043565">
    <property type="term" value="F:sequence-specific DNA binding"/>
    <property type="evidence" value="ECO:0007669"/>
    <property type="project" value="TreeGrafter"/>
</dbReference>
<evidence type="ECO:0000313" key="10">
    <source>
        <dbReference type="EMBL" id="MBC1169778.1"/>
    </source>
</evidence>
<evidence type="ECO:0000256" key="5">
    <source>
        <dbReference type="PROSITE-ProRule" id="PRU00042"/>
    </source>
</evidence>
<organism evidence="11 12">
    <name type="scientific">Lutzomyia longipalpis</name>
    <name type="common">Sand fly</name>
    <dbReference type="NCBI Taxonomy" id="7200"/>
    <lineage>
        <taxon>Eukaryota</taxon>
        <taxon>Metazoa</taxon>
        <taxon>Ecdysozoa</taxon>
        <taxon>Arthropoda</taxon>
        <taxon>Hexapoda</taxon>
        <taxon>Insecta</taxon>
        <taxon>Pterygota</taxon>
        <taxon>Neoptera</taxon>
        <taxon>Endopterygota</taxon>
        <taxon>Diptera</taxon>
        <taxon>Nematocera</taxon>
        <taxon>Psychodoidea</taxon>
        <taxon>Psychodidae</taxon>
        <taxon>Lutzomyia</taxon>
        <taxon>Lutzomyia</taxon>
    </lineage>
</organism>
<dbReference type="GO" id="GO:0005634">
    <property type="term" value="C:nucleus"/>
    <property type="evidence" value="ECO:0007669"/>
    <property type="project" value="InterPro"/>
</dbReference>
<evidence type="ECO:0000256" key="2">
    <source>
        <dbReference type="ARBA" id="ARBA00022737"/>
    </source>
</evidence>
<dbReference type="GO" id="GO:0008270">
    <property type="term" value="F:zinc ion binding"/>
    <property type="evidence" value="ECO:0007669"/>
    <property type="project" value="UniProtKB-UniRule"/>
</dbReference>
<reference evidence="12" key="1">
    <citation type="submission" date="2012-05" db="EMBL/GenBank/DDBJ databases">
        <title>Whole Genome Assembly of Lutzomyia longipalpis.</title>
        <authorList>
            <person name="Richards S."/>
            <person name="Qu C."/>
            <person name="Dillon R."/>
            <person name="Worley K."/>
            <person name="Scherer S."/>
            <person name="Batterton M."/>
            <person name="Taylor A."/>
            <person name="Hawes A."/>
            <person name="Hernandez B."/>
            <person name="Kovar C."/>
            <person name="Mandapat C."/>
            <person name="Pham C."/>
            <person name="Qu C."/>
            <person name="Jing C."/>
            <person name="Bess C."/>
            <person name="Bandaranaike D."/>
            <person name="Ngo D."/>
            <person name="Ongeri F."/>
            <person name="Arias F."/>
            <person name="Lara F."/>
            <person name="Weissenberger G."/>
            <person name="Kamau G."/>
            <person name="Han H."/>
            <person name="Shen H."/>
            <person name="Dinh H."/>
            <person name="Khalil I."/>
            <person name="Jones J."/>
            <person name="Shafer J."/>
            <person name="Jayaseelan J."/>
            <person name="Quiroz J."/>
            <person name="Blankenburg K."/>
            <person name="Nguyen L."/>
            <person name="Jackson L."/>
            <person name="Francisco L."/>
            <person name="Tang L.-Y."/>
            <person name="Pu L.-L."/>
            <person name="Perales L."/>
            <person name="Lorensuhewa L."/>
            <person name="Munidasa M."/>
            <person name="Coyle M."/>
            <person name="Taylor M."/>
            <person name="Puazo M."/>
            <person name="Firestine M."/>
            <person name="Scheel M."/>
            <person name="Javaid M."/>
            <person name="Wang M."/>
            <person name="Li M."/>
            <person name="Tabassum N."/>
            <person name="Saada N."/>
            <person name="Osuji N."/>
            <person name="Aqrawi P."/>
            <person name="Fu Q."/>
            <person name="Thornton R."/>
            <person name="Raj R."/>
            <person name="Goodspeed R."/>
            <person name="Mata R."/>
            <person name="Najjar R."/>
            <person name="Gubbala S."/>
            <person name="Lee S."/>
            <person name="Denson S."/>
            <person name="Patil S."/>
            <person name="Macmil S."/>
            <person name="Qi S."/>
            <person name="Matskevitch T."/>
            <person name="Palculict T."/>
            <person name="Mathew T."/>
            <person name="Vee V."/>
            <person name="Velamala V."/>
            <person name="Korchina V."/>
            <person name="Cai W."/>
            <person name="Liu W."/>
            <person name="Dai W."/>
            <person name="Zou X."/>
            <person name="Zhu Y."/>
            <person name="Zhang Y."/>
            <person name="Wu Y.-Q."/>
            <person name="Xin Y."/>
            <person name="Nazarath L."/>
            <person name="Kovar C."/>
            <person name="Han Y."/>
            <person name="Muzny D."/>
            <person name="Gibbs R."/>
        </authorList>
    </citation>
    <scope>NUCLEOTIDE SEQUENCE [LARGE SCALE GENOMIC DNA]</scope>
    <source>
        <strain evidence="12">Jacobina</strain>
    </source>
</reference>
<evidence type="ECO:0000259" key="9">
    <source>
        <dbReference type="PROSITE" id="PS51915"/>
    </source>
</evidence>
<keyword evidence="2" id="KW-0677">Repeat</keyword>
<feature type="domain" description="C2H2-type" evidence="8">
    <location>
        <begin position="411"/>
        <end position="438"/>
    </location>
</feature>
<feature type="domain" description="C2H2-type" evidence="8">
    <location>
        <begin position="340"/>
        <end position="367"/>
    </location>
</feature>
<dbReference type="VEuPathDB" id="VectorBase:LLONM1_006972"/>
<dbReference type="Proteomes" id="UP000092461">
    <property type="component" value="Unassembled WGS sequence"/>
</dbReference>
<evidence type="ECO:0000313" key="11">
    <source>
        <dbReference type="EnsemblMetazoa" id="LLOJ003430-PA"/>
    </source>
</evidence>
<evidence type="ECO:0000256" key="6">
    <source>
        <dbReference type="PROSITE-ProRule" id="PRU01263"/>
    </source>
</evidence>
<dbReference type="Gene3D" id="3.40.1800.20">
    <property type="match status" value="1"/>
</dbReference>
<evidence type="ECO:0000256" key="3">
    <source>
        <dbReference type="ARBA" id="ARBA00022771"/>
    </source>
</evidence>
<dbReference type="InterPro" id="IPR013087">
    <property type="entry name" value="Znf_C2H2_type"/>
</dbReference>
<feature type="binding site" evidence="6">
    <location>
        <position position="59"/>
    </location>
    <ligand>
        <name>Zn(2+)</name>
        <dbReference type="ChEBI" id="CHEBI:29105"/>
    </ligand>
</feature>
<reference evidence="10" key="2">
    <citation type="journal article" date="2020" name="BMC">
        <title>Leishmania infection induces a limited differential gene expression in the sand fly midgut.</title>
        <authorList>
            <person name="Coutinho-Abreu I.V."/>
            <person name="Serafim T.D."/>
            <person name="Meneses C."/>
            <person name="Kamhawi S."/>
            <person name="Oliveira F."/>
            <person name="Valenzuela J.G."/>
        </authorList>
    </citation>
    <scope>NUCLEOTIDE SEQUENCE</scope>
    <source>
        <strain evidence="10">Jacobina</strain>
        <tissue evidence="10">Midgut</tissue>
    </source>
</reference>
<keyword evidence="3 5" id="KW-0863">Zinc-finger</keyword>
<dbReference type="GeneID" id="129791144"/>
<evidence type="ECO:0000256" key="1">
    <source>
        <dbReference type="ARBA" id="ARBA00022723"/>
    </source>
</evidence>
<dbReference type="InterPro" id="IPR036236">
    <property type="entry name" value="Znf_C2H2_sf"/>
</dbReference>
<dbReference type="KEGG" id="lll:129791144"/>
<feature type="binding site" evidence="6">
    <location>
        <position position="14"/>
    </location>
    <ligand>
        <name>Zn(2+)</name>
        <dbReference type="ChEBI" id="CHEBI:29105"/>
    </ligand>
</feature>
<dbReference type="VEuPathDB" id="VectorBase:LLOJ003430"/>
<feature type="binding site" evidence="6">
    <location>
        <position position="62"/>
    </location>
    <ligand>
        <name>Zn(2+)</name>
        <dbReference type="ChEBI" id="CHEBI:29105"/>
    </ligand>
</feature>
<evidence type="ECO:0000256" key="4">
    <source>
        <dbReference type="ARBA" id="ARBA00022833"/>
    </source>
</evidence>
<dbReference type="RefSeq" id="XP_055685115.1">
    <property type="nucleotide sequence ID" value="XM_055829140.1"/>
</dbReference>
<dbReference type="GO" id="GO:0000981">
    <property type="term" value="F:DNA-binding transcription factor activity, RNA polymerase II-specific"/>
    <property type="evidence" value="ECO:0007669"/>
    <property type="project" value="TreeGrafter"/>
</dbReference>
<dbReference type="AlphaFoldDB" id="A0A1B0CGC9"/>
<dbReference type="Pfam" id="PF00096">
    <property type="entry name" value="zf-C2H2"/>
    <property type="match status" value="3"/>
</dbReference>